<evidence type="ECO:0000256" key="4">
    <source>
        <dbReference type="ARBA" id="ARBA00023319"/>
    </source>
</evidence>
<accession>A0ABM1IN46</accession>
<evidence type="ECO:0000313" key="7">
    <source>
        <dbReference type="RefSeq" id="XP_015181633.1"/>
    </source>
</evidence>
<dbReference type="PROSITE" id="PS50835">
    <property type="entry name" value="IG_LIKE"/>
    <property type="match status" value="3"/>
</dbReference>
<feature type="domain" description="Ig-like" evidence="5">
    <location>
        <begin position="44"/>
        <end position="141"/>
    </location>
</feature>
<dbReference type="InterPro" id="IPR003599">
    <property type="entry name" value="Ig_sub"/>
</dbReference>
<evidence type="ECO:0000256" key="1">
    <source>
        <dbReference type="ARBA" id="ARBA00022729"/>
    </source>
</evidence>
<dbReference type="Pfam" id="PF07679">
    <property type="entry name" value="I-set"/>
    <property type="match status" value="2"/>
</dbReference>
<dbReference type="SMART" id="SM00408">
    <property type="entry name" value="IGc2"/>
    <property type="match status" value="3"/>
</dbReference>
<keyword evidence="3" id="KW-1015">Disulfide bond</keyword>
<dbReference type="InterPro" id="IPR003598">
    <property type="entry name" value="Ig_sub2"/>
</dbReference>
<evidence type="ECO:0000313" key="6">
    <source>
        <dbReference type="Proteomes" id="UP000694924"/>
    </source>
</evidence>
<sequence>MESSVGKSCIHESGKMVNTPKALLLVVLAVLAYPNDIFGGAYQPEFSGPIKNLTIPLGRDATFTCLVKHLGGYRVGWVKADTKAIQAIHEQVITHNKRISVSHSDHTTWNLNIKGVQVEDEGLYMCQINTDPMKSQTGMLSIVVPPDFVSEDTSSDVNVGEGGQVKLTCRARGVPPPRVLWRREDSKGIIIREPAGSALNQKSHVSEVIHGEELKLTKISRTEMGIYLCIASNGVPPTISKRISINVHFPPSIHVPNQLVGAPLGTDVVLECYVEASPMSINYWVKEGTMLITSTQHVVEMSEKSPFEVRMTLLIKNLQKENVGTYHCAAKNSLGEVDSTIRLYEIPGPAKTELATWSSIYDDDNNNRIPYGQGEMDKTENNSAHMEISLLHGSNHHARLPPTLATELPTSVKIGKNRPTVNVSSYATDFTIKHNTLLLLLSLLSLLLLSSSSSFLLSSPTPPSPIPSLLSSSSSSSFTITVTRWSQ</sequence>
<reference evidence="7" key="1">
    <citation type="submission" date="2025-08" db="UniProtKB">
        <authorList>
            <consortium name="RefSeq"/>
        </authorList>
    </citation>
    <scope>IDENTIFICATION</scope>
    <source>
        <tissue evidence="7">Whole body</tissue>
    </source>
</reference>
<feature type="domain" description="Ig-like" evidence="5">
    <location>
        <begin position="146"/>
        <end position="240"/>
    </location>
</feature>
<dbReference type="InterPro" id="IPR013783">
    <property type="entry name" value="Ig-like_fold"/>
</dbReference>
<dbReference type="GeneID" id="107069130"/>
<dbReference type="Gene3D" id="2.60.40.10">
    <property type="entry name" value="Immunoglobulins"/>
    <property type="match status" value="3"/>
</dbReference>
<gene>
    <name evidence="7" type="primary">LOC107069130</name>
</gene>
<dbReference type="PANTHER" id="PTHR12231">
    <property type="entry name" value="CTX-RELATED TYPE I TRANSMEMBRANE PROTEIN"/>
    <property type="match status" value="1"/>
</dbReference>
<evidence type="ECO:0000256" key="3">
    <source>
        <dbReference type="ARBA" id="ARBA00023157"/>
    </source>
</evidence>
<keyword evidence="1" id="KW-0732">Signal</keyword>
<dbReference type="InterPro" id="IPR013098">
    <property type="entry name" value="Ig_I-set"/>
</dbReference>
<dbReference type="SMART" id="SM00406">
    <property type="entry name" value="IGv"/>
    <property type="match status" value="1"/>
</dbReference>
<name>A0ABM1IN46_POLDO</name>
<organism evidence="6 7">
    <name type="scientific">Polistes dominula</name>
    <name type="common">European paper wasp</name>
    <name type="synonym">Vespa dominula</name>
    <dbReference type="NCBI Taxonomy" id="743375"/>
    <lineage>
        <taxon>Eukaryota</taxon>
        <taxon>Metazoa</taxon>
        <taxon>Ecdysozoa</taxon>
        <taxon>Arthropoda</taxon>
        <taxon>Hexapoda</taxon>
        <taxon>Insecta</taxon>
        <taxon>Pterygota</taxon>
        <taxon>Neoptera</taxon>
        <taxon>Endopterygota</taxon>
        <taxon>Hymenoptera</taxon>
        <taxon>Apocrita</taxon>
        <taxon>Aculeata</taxon>
        <taxon>Vespoidea</taxon>
        <taxon>Vespidae</taxon>
        <taxon>Polistinae</taxon>
        <taxon>Polistini</taxon>
        <taxon>Polistes</taxon>
    </lineage>
</organism>
<evidence type="ECO:0000256" key="2">
    <source>
        <dbReference type="ARBA" id="ARBA00022737"/>
    </source>
</evidence>
<dbReference type="Pfam" id="PF13927">
    <property type="entry name" value="Ig_3"/>
    <property type="match status" value="1"/>
</dbReference>
<keyword evidence="4" id="KW-0393">Immunoglobulin domain</keyword>
<dbReference type="SUPFAM" id="SSF48726">
    <property type="entry name" value="Immunoglobulin"/>
    <property type="match status" value="3"/>
</dbReference>
<dbReference type="SMART" id="SM00409">
    <property type="entry name" value="IG"/>
    <property type="match status" value="3"/>
</dbReference>
<dbReference type="RefSeq" id="XP_015181633.1">
    <property type="nucleotide sequence ID" value="XM_015326147.1"/>
</dbReference>
<dbReference type="InterPro" id="IPR051170">
    <property type="entry name" value="Neural/epithelial_adhesion"/>
</dbReference>
<dbReference type="InterPro" id="IPR036179">
    <property type="entry name" value="Ig-like_dom_sf"/>
</dbReference>
<keyword evidence="2" id="KW-0677">Repeat</keyword>
<dbReference type="InterPro" id="IPR013106">
    <property type="entry name" value="Ig_V-set"/>
</dbReference>
<protein>
    <submittedName>
        <fullName evidence="7">Lachesin-like isoform X1</fullName>
    </submittedName>
</protein>
<proteinExistence type="predicted"/>
<keyword evidence="6" id="KW-1185">Reference proteome</keyword>
<dbReference type="PANTHER" id="PTHR12231:SF255">
    <property type="entry name" value="DPR-INTERACTING PROTEIN ALPHA, ISOFORM A"/>
    <property type="match status" value="1"/>
</dbReference>
<dbReference type="InterPro" id="IPR007110">
    <property type="entry name" value="Ig-like_dom"/>
</dbReference>
<evidence type="ECO:0000259" key="5">
    <source>
        <dbReference type="PROSITE" id="PS50835"/>
    </source>
</evidence>
<dbReference type="Proteomes" id="UP000694924">
    <property type="component" value="Unplaced"/>
</dbReference>
<feature type="domain" description="Ig-like" evidence="5">
    <location>
        <begin position="251"/>
        <end position="344"/>
    </location>
</feature>